<dbReference type="OrthoDB" id="9805041at2"/>
<dbReference type="SMART" id="SM00954">
    <property type="entry name" value="RelA_SpoT"/>
    <property type="match status" value="1"/>
</dbReference>
<dbReference type="SUPFAM" id="SSF55021">
    <property type="entry name" value="ACT-like"/>
    <property type="match status" value="1"/>
</dbReference>
<dbReference type="GO" id="GO:0015969">
    <property type="term" value="P:guanosine tetraphosphate metabolic process"/>
    <property type="evidence" value="ECO:0007669"/>
    <property type="project" value="InterPro"/>
</dbReference>
<reference evidence="3 4" key="1">
    <citation type="submission" date="2018-06" db="EMBL/GenBank/DDBJ databases">
        <authorList>
            <consortium name="Pathogen Informatics"/>
            <person name="Doyle S."/>
        </authorList>
    </citation>
    <scope>NUCLEOTIDE SEQUENCE [LARGE SCALE GENOMIC DNA]</scope>
    <source>
        <strain evidence="3 4">NCTC11190</strain>
    </source>
</reference>
<keyword evidence="3" id="KW-0378">Hydrolase</keyword>
<dbReference type="Pfam" id="PF04607">
    <property type="entry name" value="RelA_SpoT"/>
    <property type="match status" value="1"/>
</dbReference>
<dbReference type="STRING" id="880526.GCA_000427365_00440"/>
<dbReference type="InterPro" id="IPR012676">
    <property type="entry name" value="TGS-like"/>
</dbReference>
<dbReference type="InterPro" id="IPR007685">
    <property type="entry name" value="RelA_SpoT"/>
</dbReference>
<dbReference type="InterPro" id="IPR043519">
    <property type="entry name" value="NT_sf"/>
</dbReference>
<evidence type="ECO:0000313" key="3">
    <source>
        <dbReference type="EMBL" id="SUE33794.1"/>
    </source>
</evidence>
<dbReference type="InterPro" id="IPR004811">
    <property type="entry name" value="RelA/Spo_fam"/>
</dbReference>
<keyword evidence="4" id="KW-1185">Reference proteome</keyword>
<proteinExistence type="inferred from homology"/>
<feature type="domain" description="TGS" evidence="2">
    <location>
        <begin position="387"/>
        <end position="448"/>
    </location>
</feature>
<comment type="similarity">
    <text evidence="1">Belongs to the relA/spoT family.</text>
</comment>
<dbReference type="Gene3D" id="3.30.70.260">
    <property type="match status" value="1"/>
</dbReference>
<evidence type="ECO:0000256" key="1">
    <source>
        <dbReference type="RuleBase" id="RU003847"/>
    </source>
</evidence>
<comment type="function">
    <text evidence="1">In eubacteria ppGpp (guanosine 3'-diphosphate 5'-diphosphate) is a mediator of the stringent response that coordinates a variety of cellular activities in response to changes in nutritional abundance.</text>
</comment>
<dbReference type="InterPro" id="IPR004095">
    <property type="entry name" value="TGS"/>
</dbReference>
<dbReference type="Proteomes" id="UP000255233">
    <property type="component" value="Unassembled WGS sequence"/>
</dbReference>
<dbReference type="Gene3D" id="3.10.20.30">
    <property type="match status" value="1"/>
</dbReference>
<dbReference type="NCBIfam" id="TIGR00691">
    <property type="entry name" value="spoT_relA"/>
    <property type="match status" value="1"/>
</dbReference>
<dbReference type="CDD" id="cd01668">
    <property type="entry name" value="TGS_RSH"/>
    <property type="match status" value="1"/>
</dbReference>
<protein>
    <submittedName>
        <fullName evidence="3">Bifunctional (P)ppGpp synthase/hydrolase relA</fullName>
    </submittedName>
</protein>
<name>A0A379MPZ6_9BACT</name>
<evidence type="ECO:0000259" key="2">
    <source>
        <dbReference type="PROSITE" id="PS51880"/>
    </source>
</evidence>
<dbReference type="PANTHER" id="PTHR21262:SF31">
    <property type="entry name" value="GTP PYROPHOSPHOKINASE"/>
    <property type="match status" value="1"/>
</dbReference>
<accession>A0A379MPZ6</accession>
<dbReference type="PROSITE" id="PS51880">
    <property type="entry name" value="TGS"/>
    <property type="match status" value="1"/>
</dbReference>
<dbReference type="GO" id="GO:0016787">
    <property type="term" value="F:hydrolase activity"/>
    <property type="evidence" value="ECO:0007669"/>
    <property type="project" value="UniProtKB-KW"/>
</dbReference>
<dbReference type="InterPro" id="IPR012675">
    <property type="entry name" value="Beta-grasp_dom_sf"/>
</dbReference>
<evidence type="ECO:0000313" key="4">
    <source>
        <dbReference type="Proteomes" id="UP000255233"/>
    </source>
</evidence>
<dbReference type="InterPro" id="IPR002912">
    <property type="entry name" value="ACT_dom"/>
</dbReference>
<dbReference type="AlphaFoldDB" id="A0A379MPZ6"/>
<dbReference type="SUPFAM" id="SSF109604">
    <property type="entry name" value="HD-domain/PDEase-like"/>
    <property type="match status" value="1"/>
</dbReference>
<organism evidence="3 4">
    <name type="scientific">Rikenella microfusus</name>
    <dbReference type="NCBI Taxonomy" id="28139"/>
    <lineage>
        <taxon>Bacteria</taxon>
        <taxon>Pseudomonadati</taxon>
        <taxon>Bacteroidota</taxon>
        <taxon>Bacteroidia</taxon>
        <taxon>Bacteroidales</taxon>
        <taxon>Rikenellaceae</taxon>
        <taxon>Rikenella</taxon>
    </lineage>
</organism>
<sequence length="720" mass="81267">MSLYRDFLTRTRAAFSDASYNDIRRALHAAVRSLAGQKRYDGTPFVFHSVKTAQIVADEIGLGRNSVVATLLHDVARTGLMSPEQIGREYGPQCEAIVRGLNNISEVDPKTSTLQADNFRELIVSYSTDPRVILIKMADRLEVMRALESFPELKRNKKSWETLNLYSQLAHKLGLYAVKSEMEDLSLKYLEPKEYDHIVRKLSEGAGERERFIAGFVQPVEERLRALGIRYKLKSRTKSVYSIWRKMRKQKVPFEEVYDLFAIRIIIDCPPAEEKMQCWSVYSVVTDFYTPNPDRMRDWISIPKSNGYESLHTTVVTPEGRWVEVQIRTRRMDEVAERGVAAHWRYKGVGGGGLGSEQWLARLRELVETASATETIAERFDLALSSREVFVFTPTGDLRKLPEGATLLDFAFDIHSNLGAMCTGGKVNGRNVSMRERLRNGDVVEIATSRSQRPKAGWLDVVVTSKAKAKIRQILREDEARNAQLGREELERKVKNWKLPLTIEEAVTALSKHYKIKTGFEVYALISEQRVPMAEVKEVLARYAENGGAAAPEIQPRRTKTEGEAASSKGDDCLVIDETLKNVDYKLARCCNPIYGDPVFGFVTIHNGITIHRTDCPNAARLRELYPYRVLSARWRATSSSGAFRATIRVQGDDVPGLAGRVTDLISQELKLNIRSMSFGAQRGVMEGQLSIEVTSAQAVDMVLYKLKKVNGVTRAFRVN</sequence>
<dbReference type="PANTHER" id="PTHR21262">
    <property type="entry name" value="GUANOSINE-3',5'-BIS DIPHOSPHATE 3'-PYROPHOSPHOHYDROLASE"/>
    <property type="match status" value="1"/>
</dbReference>
<dbReference type="Pfam" id="PF13328">
    <property type="entry name" value="HD_4"/>
    <property type="match status" value="1"/>
</dbReference>
<dbReference type="EMBL" id="UGVL01000001">
    <property type="protein sequence ID" value="SUE33794.1"/>
    <property type="molecule type" value="Genomic_DNA"/>
</dbReference>
<dbReference type="SUPFAM" id="SSF81271">
    <property type="entry name" value="TGS-like"/>
    <property type="match status" value="1"/>
</dbReference>
<dbReference type="CDD" id="cd05399">
    <property type="entry name" value="NT_Rel-Spo_like"/>
    <property type="match status" value="1"/>
</dbReference>
<dbReference type="FunFam" id="3.10.20.30:FF:000002">
    <property type="entry name" value="GTP pyrophosphokinase (RelA/SpoT)"/>
    <property type="match status" value="1"/>
</dbReference>
<dbReference type="Gene3D" id="3.30.460.10">
    <property type="entry name" value="Beta Polymerase, domain 2"/>
    <property type="match status" value="1"/>
</dbReference>
<dbReference type="RefSeq" id="WP_037291370.1">
    <property type="nucleotide sequence ID" value="NZ_UGVL01000001.1"/>
</dbReference>
<dbReference type="SUPFAM" id="SSF81301">
    <property type="entry name" value="Nucleotidyltransferase"/>
    <property type="match status" value="1"/>
</dbReference>
<dbReference type="GO" id="GO:0005886">
    <property type="term" value="C:plasma membrane"/>
    <property type="evidence" value="ECO:0007669"/>
    <property type="project" value="TreeGrafter"/>
</dbReference>
<dbReference type="Pfam" id="PF13291">
    <property type="entry name" value="ACT_4"/>
    <property type="match status" value="1"/>
</dbReference>
<gene>
    <name evidence="3" type="primary">relA</name>
    <name evidence="3" type="ORF">NCTC11190_01006</name>
</gene>
<dbReference type="Pfam" id="PF02824">
    <property type="entry name" value="TGS"/>
    <property type="match status" value="1"/>
</dbReference>
<dbReference type="InterPro" id="IPR033655">
    <property type="entry name" value="TGS_RelA/SpoT"/>
</dbReference>
<dbReference type="Gene3D" id="1.10.3210.10">
    <property type="entry name" value="Hypothetical protein af1432"/>
    <property type="match status" value="1"/>
</dbReference>
<dbReference type="InterPro" id="IPR045865">
    <property type="entry name" value="ACT-like_dom_sf"/>
</dbReference>